<dbReference type="AlphaFoldDB" id="A0A0S6UFC0"/>
<protein>
    <submittedName>
        <fullName evidence="1">Uncharacterized protein conserved in bacteria</fullName>
    </submittedName>
</protein>
<reference evidence="1" key="1">
    <citation type="journal article" date="2014" name="Gene">
        <title>Genome-guided analysis of transformation efficiency and carbon dioxide assimilation by Moorella thermoacetica Y72.</title>
        <authorList>
            <person name="Tsukahara K."/>
            <person name="Kita A."/>
            <person name="Nakashimada Y."/>
            <person name="Hoshino T."/>
            <person name="Murakami K."/>
        </authorList>
    </citation>
    <scope>NUCLEOTIDE SEQUENCE [LARGE SCALE GENOMIC DNA]</scope>
    <source>
        <strain evidence="1">Y72</strain>
    </source>
</reference>
<dbReference type="Gene3D" id="3.40.50.11900">
    <property type="match status" value="1"/>
</dbReference>
<dbReference type="RefSeq" id="WP_011392664.1">
    <property type="nucleotide sequence ID" value="NZ_DF238840.1"/>
</dbReference>
<evidence type="ECO:0000313" key="1">
    <source>
        <dbReference type="EMBL" id="GAF26909.1"/>
    </source>
</evidence>
<dbReference type="Pfam" id="PF06050">
    <property type="entry name" value="HGD-D"/>
    <property type="match status" value="1"/>
</dbReference>
<proteinExistence type="predicted"/>
<organism evidence="1">
    <name type="scientific">Moorella thermoacetica Y72</name>
    <dbReference type="NCBI Taxonomy" id="1325331"/>
    <lineage>
        <taxon>Bacteria</taxon>
        <taxon>Bacillati</taxon>
        <taxon>Bacillota</taxon>
        <taxon>Clostridia</taxon>
        <taxon>Neomoorellales</taxon>
        <taxon>Neomoorellaceae</taxon>
        <taxon>Neomoorella</taxon>
    </lineage>
</organism>
<gene>
    <name evidence="1" type="ORF">MTY_2249</name>
</gene>
<dbReference type="InterPro" id="IPR010327">
    <property type="entry name" value="FldB/FldC_alpha/beta"/>
</dbReference>
<dbReference type="GeneID" id="45617183"/>
<dbReference type="Proteomes" id="UP000063718">
    <property type="component" value="Unassembled WGS sequence"/>
</dbReference>
<sequence length="370" mass="41645">MKKVSFAHMGYSYLGFKQLVEDMGFEAIVPANPSPATLDLGVQYAPEFACIPFKTVLGTYLEVLNRGAEMIITSGGVGPCRAGLYGLLHEKILRNLGYNFELFIFDPPLTGLGPFFWKLRRVLKEARLSWLAFIDVVRRAWAKLKLLDELEQMATVTRPYEIKRGATTRAFNQCLEIIDRARSSKEIAAAREECRQLLQSVPRDEERRPLRIGIVGEIYVLLEPFMNLDIEKTLGEMGVITKRSIYLTNYTTTDVLAHGTEDIRQIAHPYLNQFVGGHGQSSVGETILYARNGFDGVIQLAPFTCIPEIVAKSILPRVSRDFNIPVLSLTIDEQTGRAGVETRLEAFVDLLRQRREQMEARSNAALLPGY</sequence>
<dbReference type="InterPro" id="IPR051805">
    <property type="entry name" value="Dehydratase_Activator_Redct"/>
</dbReference>
<name>A0A0S6UFC0_NEOTH</name>
<accession>A0A0S6UFC0</accession>
<dbReference type="EMBL" id="DF238840">
    <property type="protein sequence ID" value="GAF26909.1"/>
    <property type="molecule type" value="Genomic_DNA"/>
</dbReference>
<dbReference type="PANTHER" id="PTHR32329:SF2">
    <property type="entry name" value="BIFUNCTIONAL PROTEIN [INCLUDES 2-HYDROXYACYL-COA DEHYDRATASE (N-TER) AND ITS ACTIVATOR DOMAIN (C_TERM)"/>
    <property type="match status" value="1"/>
</dbReference>
<dbReference type="PANTHER" id="PTHR32329">
    <property type="entry name" value="BIFUNCTIONAL PROTEIN [INCLUDES 2-HYDROXYACYL-COA DEHYDRATASE (N-TER) AND ITS ACTIVATOR DOMAIN (C_TERM)-RELATED"/>
    <property type="match status" value="1"/>
</dbReference>